<dbReference type="SUPFAM" id="SSF101690">
    <property type="entry name" value="PAZ domain"/>
    <property type="match status" value="1"/>
</dbReference>
<protein>
    <submittedName>
        <fullName evidence="14">Similar to Dcr-1: Endoribonuclease Dcr-1 (Drosophila melanogaster)</fullName>
    </submittedName>
</protein>
<dbReference type="GO" id="GO:0003723">
    <property type="term" value="F:RNA binding"/>
    <property type="evidence" value="ECO:0007669"/>
    <property type="project" value="UniProtKB-UniRule"/>
</dbReference>
<feature type="domain" description="PAZ" evidence="13">
    <location>
        <begin position="97"/>
        <end position="211"/>
    </location>
</feature>
<keyword evidence="6" id="KW-0255">Endonuclease</keyword>
<dbReference type="GO" id="GO:0004530">
    <property type="term" value="F:deoxyribonuclease I activity"/>
    <property type="evidence" value="ECO:0007669"/>
    <property type="project" value="TreeGrafter"/>
</dbReference>
<dbReference type="PANTHER" id="PTHR14950">
    <property type="entry name" value="DICER-RELATED"/>
    <property type="match status" value="1"/>
</dbReference>
<dbReference type="InterPro" id="IPR036389">
    <property type="entry name" value="RNase_III_sf"/>
</dbReference>
<dbReference type="InterPro" id="IPR000999">
    <property type="entry name" value="RNase_III_dom"/>
</dbReference>
<dbReference type="OrthoDB" id="416741at2759"/>
<gene>
    <name evidence="14" type="ORF">HICCMSTLAB_LOCUS1280</name>
</gene>
<keyword evidence="5" id="KW-0547">Nucleotide-binding</keyword>
<dbReference type="GO" id="GO:0030422">
    <property type="term" value="P:siRNA processing"/>
    <property type="evidence" value="ECO:0007669"/>
    <property type="project" value="InterPro"/>
</dbReference>
<keyword evidence="7" id="KW-0378">Hydrolase</keyword>
<keyword evidence="15" id="KW-1185">Reference proteome</keyword>
<dbReference type="InterPro" id="IPR003100">
    <property type="entry name" value="PAZ_dom"/>
</dbReference>
<dbReference type="PROSITE" id="PS50142">
    <property type="entry name" value="RNASE_3_2"/>
    <property type="match status" value="2"/>
</dbReference>
<evidence type="ECO:0000256" key="8">
    <source>
        <dbReference type="ARBA" id="ARBA00022884"/>
    </source>
</evidence>
<keyword evidence="9" id="KW-0464">Manganese</keyword>
<evidence type="ECO:0000256" key="1">
    <source>
        <dbReference type="ARBA" id="ARBA00001936"/>
    </source>
</evidence>
<evidence type="ECO:0000259" key="11">
    <source>
        <dbReference type="PROSITE" id="PS50137"/>
    </source>
</evidence>
<dbReference type="Gene3D" id="3.30.160.20">
    <property type="match status" value="1"/>
</dbReference>
<evidence type="ECO:0000256" key="4">
    <source>
        <dbReference type="ARBA" id="ARBA00022737"/>
    </source>
</evidence>
<dbReference type="EMBL" id="CAJNRD030001116">
    <property type="protein sequence ID" value="CAG5075119.1"/>
    <property type="molecule type" value="Genomic_DNA"/>
</dbReference>
<dbReference type="Pfam" id="PF00636">
    <property type="entry name" value="Ribonuclease_3"/>
    <property type="match status" value="2"/>
</dbReference>
<dbReference type="GO" id="GO:0006309">
    <property type="term" value="P:apoptotic DNA fragmentation"/>
    <property type="evidence" value="ECO:0007669"/>
    <property type="project" value="TreeGrafter"/>
</dbReference>
<dbReference type="Pfam" id="PF20932">
    <property type="entry name" value="Dicer_dsRBD"/>
    <property type="match status" value="1"/>
</dbReference>
<sequence length="852" mass="97416">RSIPNFPIYMTYGQVNVSISANFKRFACSAEELELLRKFHWIVFKDILELIRNFMVLQNTDSDPINPADNYLVVPLNADNEIDWNVAQNYDKVEMKPIEMDANNSPDIQELDLVIPKYRTTEKAYIVLQVRDDMSPKNFFANNKFESYIDFYLEKYNVQIENVNQRLLEVRTISKDIHFIKPRVYSMSAEPSTKKYQRIIHLIPELCAKVNFSSVYWLKARCLPSILHRVRYLSLAEDFRAQVAREAKIGREEIVLSAGDKQFFDLLESSPQVSEEEDIANKMDELMPLESYDDLEPVTHMREPVDLERHIENISVMDITDFQDYTHRILVKANFVRKLAHVAEFSKRADVKAPPLRVLQASSLNTPPNASEILCALTPKFANDAFNFERLETLGDSFLKFLSSIFLFEKFPHKTEGYLTTYKGSMVSNRHLFYCGENKKLPSFINALDFVPTINFSIPACAPPTEVLDFIRDNGRTPDVLYEVNIPFQEQFCGAISEASRLEIFRKIISYEPGERDDLAYLFHGQTVPDKSVADCVEALTGIYLLKSGPVAAARLLQWFGVVPPNVSIDKVLFGAPPSAKIGDGQVDHHMPWRSSIEERIGYKFRDRSFLLQAFTQASYTVNTATVSYDRLEFLGDAIIDTLITSYIYENCGDLSPGDLTDLRSALVNNITFACLTVKYGLHTAMLAYAPSLAESIEQFLKYQQERDYQVDDELLWVLMQEDECYMAEYVDVPKALGDLFESVIGAVFLDSGKNYQRTWQVLYSLMNAEIDKFSKKVPKQPVRKIYETPGIKPHFLQSTVVDQGKCVMIPLEIERNGKKEIFNGFGATKKQAKAAAAKLALRNILKKNVDL</sequence>
<comment type="cofactor">
    <cofactor evidence="1">
        <name>Mn(2+)</name>
        <dbReference type="ChEBI" id="CHEBI:29035"/>
    </cofactor>
</comment>
<dbReference type="GO" id="GO:0000166">
    <property type="term" value="F:nucleotide binding"/>
    <property type="evidence" value="ECO:0007669"/>
    <property type="project" value="UniProtKB-KW"/>
</dbReference>
<keyword evidence="4" id="KW-0677">Repeat</keyword>
<dbReference type="PROSITE" id="PS50137">
    <property type="entry name" value="DS_RBD"/>
    <property type="match status" value="1"/>
</dbReference>
<evidence type="ECO:0000313" key="15">
    <source>
        <dbReference type="Proteomes" id="UP000786811"/>
    </source>
</evidence>
<comment type="caution">
    <text evidence="14">The sequence shown here is derived from an EMBL/GenBank/DDBJ whole genome shotgun (WGS) entry which is preliminary data.</text>
</comment>
<feature type="domain" description="RNase III" evidence="12">
    <location>
        <begin position="594"/>
        <end position="753"/>
    </location>
</feature>
<dbReference type="Gene3D" id="2.170.260.10">
    <property type="entry name" value="paz domain"/>
    <property type="match status" value="1"/>
</dbReference>
<feature type="domain" description="RNase III" evidence="12">
    <location>
        <begin position="376"/>
        <end position="549"/>
    </location>
</feature>
<organism evidence="14 15">
    <name type="scientific">Cotesia congregata</name>
    <name type="common">Parasitoid wasp</name>
    <name type="synonym">Apanteles congregatus</name>
    <dbReference type="NCBI Taxonomy" id="51543"/>
    <lineage>
        <taxon>Eukaryota</taxon>
        <taxon>Metazoa</taxon>
        <taxon>Ecdysozoa</taxon>
        <taxon>Arthropoda</taxon>
        <taxon>Hexapoda</taxon>
        <taxon>Insecta</taxon>
        <taxon>Pterygota</taxon>
        <taxon>Neoptera</taxon>
        <taxon>Endopterygota</taxon>
        <taxon>Hymenoptera</taxon>
        <taxon>Apocrita</taxon>
        <taxon>Ichneumonoidea</taxon>
        <taxon>Braconidae</taxon>
        <taxon>Microgastrinae</taxon>
        <taxon>Cotesia</taxon>
    </lineage>
</organism>
<dbReference type="SMART" id="SM00949">
    <property type="entry name" value="PAZ"/>
    <property type="match status" value="1"/>
</dbReference>
<evidence type="ECO:0000256" key="3">
    <source>
        <dbReference type="ARBA" id="ARBA00022722"/>
    </source>
</evidence>
<dbReference type="InterPro" id="IPR048512">
    <property type="entry name" value="Dicer_platform"/>
</dbReference>
<evidence type="ECO:0000256" key="9">
    <source>
        <dbReference type="ARBA" id="ARBA00023211"/>
    </source>
</evidence>
<dbReference type="PROSITE" id="PS50821">
    <property type="entry name" value="PAZ"/>
    <property type="match status" value="1"/>
</dbReference>
<evidence type="ECO:0000256" key="6">
    <source>
        <dbReference type="ARBA" id="ARBA00022759"/>
    </source>
</evidence>
<comment type="cofactor">
    <cofactor evidence="2">
        <name>Mg(2+)</name>
        <dbReference type="ChEBI" id="CHEBI:18420"/>
    </cofactor>
</comment>
<evidence type="ECO:0000256" key="5">
    <source>
        <dbReference type="ARBA" id="ARBA00022741"/>
    </source>
</evidence>
<dbReference type="SMART" id="SM00535">
    <property type="entry name" value="RIBOc"/>
    <property type="match status" value="2"/>
</dbReference>
<dbReference type="SUPFAM" id="SSF69065">
    <property type="entry name" value="RNase III domain-like"/>
    <property type="match status" value="2"/>
</dbReference>
<dbReference type="FunFam" id="1.10.1520.10:FF:000005">
    <property type="entry name" value="Putative endoribonuclease dicer"/>
    <property type="match status" value="1"/>
</dbReference>
<dbReference type="PROSITE" id="PS00517">
    <property type="entry name" value="RNASE_3_1"/>
    <property type="match status" value="1"/>
</dbReference>
<evidence type="ECO:0000259" key="13">
    <source>
        <dbReference type="PROSITE" id="PS50821"/>
    </source>
</evidence>
<keyword evidence="3" id="KW-0540">Nuclease</keyword>
<dbReference type="GO" id="GO:0004525">
    <property type="term" value="F:ribonuclease III activity"/>
    <property type="evidence" value="ECO:0007669"/>
    <property type="project" value="InterPro"/>
</dbReference>
<evidence type="ECO:0000313" key="14">
    <source>
        <dbReference type="EMBL" id="CAG5075119.1"/>
    </source>
</evidence>
<evidence type="ECO:0000259" key="12">
    <source>
        <dbReference type="PROSITE" id="PS50142"/>
    </source>
</evidence>
<proteinExistence type="predicted"/>
<feature type="domain" description="DRBM" evidence="11">
    <location>
        <begin position="825"/>
        <end position="847"/>
    </location>
</feature>
<dbReference type="GO" id="GO:0070578">
    <property type="term" value="C:RISC-loading complex"/>
    <property type="evidence" value="ECO:0007669"/>
    <property type="project" value="TreeGrafter"/>
</dbReference>
<accession>A0A8J2H2B7</accession>
<dbReference type="Proteomes" id="UP000786811">
    <property type="component" value="Unassembled WGS sequence"/>
</dbReference>
<dbReference type="GO" id="GO:0031054">
    <property type="term" value="P:pre-miRNA processing"/>
    <property type="evidence" value="ECO:0007669"/>
    <property type="project" value="InterPro"/>
</dbReference>
<feature type="non-terminal residue" evidence="14">
    <location>
        <position position="1"/>
    </location>
</feature>
<reference evidence="14" key="1">
    <citation type="submission" date="2021-04" db="EMBL/GenBank/DDBJ databases">
        <authorList>
            <person name="Chebbi M.A.C M."/>
        </authorList>
    </citation>
    <scope>NUCLEOTIDE SEQUENCE</scope>
</reference>
<dbReference type="GO" id="GO:0005737">
    <property type="term" value="C:cytoplasm"/>
    <property type="evidence" value="ECO:0007669"/>
    <property type="project" value="TreeGrafter"/>
</dbReference>
<evidence type="ECO:0000256" key="7">
    <source>
        <dbReference type="ARBA" id="ARBA00022801"/>
    </source>
</evidence>
<evidence type="ECO:0000256" key="2">
    <source>
        <dbReference type="ARBA" id="ARBA00001946"/>
    </source>
</evidence>
<dbReference type="Pfam" id="PF02170">
    <property type="entry name" value="PAZ"/>
    <property type="match status" value="1"/>
</dbReference>
<keyword evidence="8 10" id="KW-0694">RNA-binding</keyword>
<dbReference type="Pfam" id="PF20931">
    <property type="entry name" value="Dicer_platform"/>
    <property type="match status" value="1"/>
</dbReference>
<dbReference type="PANTHER" id="PTHR14950:SF36">
    <property type="entry name" value="ENDORIBONUCLEASE DCR-2"/>
    <property type="match status" value="1"/>
</dbReference>
<evidence type="ECO:0000256" key="10">
    <source>
        <dbReference type="PROSITE-ProRule" id="PRU00266"/>
    </source>
</evidence>
<dbReference type="GO" id="GO:0005634">
    <property type="term" value="C:nucleus"/>
    <property type="evidence" value="ECO:0007669"/>
    <property type="project" value="TreeGrafter"/>
</dbReference>
<dbReference type="AlphaFoldDB" id="A0A8J2H2B7"/>
<dbReference type="CDD" id="cd00593">
    <property type="entry name" value="RIBOc"/>
    <property type="match status" value="2"/>
</dbReference>
<dbReference type="InterPro" id="IPR014720">
    <property type="entry name" value="dsRBD_dom"/>
</dbReference>
<dbReference type="InterPro" id="IPR036085">
    <property type="entry name" value="PAZ_dom_sf"/>
</dbReference>
<dbReference type="Gene3D" id="1.10.1520.10">
    <property type="entry name" value="Ribonuclease III domain"/>
    <property type="match status" value="2"/>
</dbReference>
<name>A0A8J2H2B7_COTCN</name>
<dbReference type="InterPro" id="IPR044441">
    <property type="entry name" value="DICER_DSRM"/>
</dbReference>